<feature type="domain" description="Integral membrane bound transporter" evidence="6">
    <location>
        <begin position="33"/>
        <end position="153"/>
    </location>
</feature>
<evidence type="ECO:0000313" key="7">
    <source>
        <dbReference type="EMBL" id="WIX75008.1"/>
    </source>
</evidence>
<proteinExistence type="predicted"/>
<evidence type="ECO:0000313" key="8">
    <source>
        <dbReference type="Proteomes" id="UP001236014"/>
    </source>
</evidence>
<protein>
    <submittedName>
        <fullName evidence="7">Aromatic acid exporter family protein</fullName>
    </submittedName>
</protein>
<evidence type="ECO:0000256" key="2">
    <source>
        <dbReference type="ARBA" id="ARBA00022692"/>
    </source>
</evidence>
<keyword evidence="8" id="KW-1185">Reference proteome</keyword>
<feature type="transmembrane region" description="Helical" evidence="5">
    <location>
        <begin position="98"/>
        <end position="129"/>
    </location>
</feature>
<evidence type="ECO:0000256" key="5">
    <source>
        <dbReference type="SAM" id="Phobius"/>
    </source>
</evidence>
<keyword evidence="3 5" id="KW-1133">Transmembrane helix</keyword>
<dbReference type="EMBL" id="CP127294">
    <property type="protein sequence ID" value="WIX75008.1"/>
    <property type="molecule type" value="Genomic_DNA"/>
</dbReference>
<sequence length="325" mass="34195">MTGVLARHVGRAGELLRADGPFALRIVVTAAVAWQICVWLGARQPPVYAVVVPLVSMRDAPYSTFNVSLARVAGVVCGLSIGILVLRVVHPSTGALTLVLALALAMGIVLRIGGTLNIQVAVSALLVFASTDPDSYAVSRLWETAVGAGVTVVLAPLLVPANPARTFVNELHEIAAELAQNLRAPLGEESVRAVESRARALPGKLALARKAVRAHPWWRRTETDRLAALVPLARTAADIGTLVRIHFEDTTELTARGEPTDTSEVAGPLSDAVTAVLTGTPDPSALATAEAALLHNAETDGTRLGAIARRPLRRITALLRQPPAK</sequence>
<reference evidence="7 8" key="1">
    <citation type="submission" date="2023-06" db="EMBL/GenBank/DDBJ databases">
        <authorList>
            <person name="Oyuntsetseg B."/>
            <person name="Kim S.B."/>
        </authorList>
    </citation>
    <scope>NUCLEOTIDE SEQUENCE [LARGE SCALE GENOMIC DNA]</scope>
    <source>
        <strain evidence="7 8">2-15</strain>
    </source>
</reference>
<keyword evidence="4 5" id="KW-0472">Membrane</keyword>
<dbReference type="InterPro" id="IPR049453">
    <property type="entry name" value="Memb_transporter_dom"/>
</dbReference>
<dbReference type="Pfam" id="PF13515">
    <property type="entry name" value="FUSC_2"/>
    <property type="match status" value="1"/>
</dbReference>
<evidence type="ECO:0000256" key="3">
    <source>
        <dbReference type="ARBA" id="ARBA00022989"/>
    </source>
</evidence>
<gene>
    <name evidence="7" type="ORF">QRX50_25960</name>
</gene>
<evidence type="ECO:0000256" key="4">
    <source>
        <dbReference type="ARBA" id="ARBA00023136"/>
    </source>
</evidence>
<keyword evidence="2 5" id="KW-0812">Transmembrane</keyword>
<comment type="subcellular location">
    <subcellularLocation>
        <location evidence="1">Membrane</location>
        <topology evidence="1">Multi-pass membrane protein</topology>
    </subcellularLocation>
</comment>
<feature type="transmembrane region" description="Helical" evidence="5">
    <location>
        <begin position="22"/>
        <end position="42"/>
    </location>
</feature>
<organism evidence="7 8">
    <name type="scientific">Amycolatopsis carbonis</name>
    <dbReference type="NCBI Taxonomy" id="715471"/>
    <lineage>
        <taxon>Bacteria</taxon>
        <taxon>Bacillati</taxon>
        <taxon>Actinomycetota</taxon>
        <taxon>Actinomycetes</taxon>
        <taxon>Pseudonocardiales</taxon>
        <taxon>Pseudonocardiaceae</taxon>
        <taxon>Amycolatopsis</taxon>
    </lineage>
</organism>
<dbReference type="AlphaFoldDB" id="A0A9Y2MRK5"/>
<accession>A0A9Y2MRK5</accession>
<evidence type="ECO:0000256" key="1">
    <source>
        <dbReference type="ARBA" id="ARBA00004141"/>
    </source>
</evidence>
<dbReference type="RefSeq" id="WP_285965785.1">
    <property type="nucleotide sequence ID" value="NZ_CP127294.1"/>
</dbReference>
<dbReference type="KEGG" id="acab:QRX50_25960"/>
<dbReference type="Proteomes" id="UP001236014">
    <property type="component" value="Chromosome"/>
</dbReference>
<name>A0A9Y2MRK5_9PSEU</name>
<evidence type="ECO:0000259" key="6">
    <source>
        <dbReference type="Pfam" id="PF13515"/>
    </source>
</evidence>
<feature type="transmembrane region" description="Helical" evidence="5">
    <location>
        <begin position="62"/>
        <end position="86"/>
    </location>
</feature>
<dbReference type="GO" id="GO:0016020">
    <property type="term" value="C:membrane"/>
    <property type="evidence" value="ECO:0007669"/>
    <property type="project" value="UniProtKB-SubCell"/>
</dbReference>